<dbReference type="Gene3D" id="3.40.50.720">
    <property type="entry name" value="NAD(P)-binding Rossmann-like Domain"/>
    <property type="match status" value="1"/>
</dbReference>
<accession>A0ABV6F1Z5</accession>
<dbReference type="InterPro" id="IPR051604">
    <property type="entry name" value="Ergot_Alk_Oxidoreductase"/>
</dbReference>
<name>A0ABV6F1Z5_9MICC</name>
<gene>
    <name evidence="2" type="ORF">ACFFIO_03340</name>
</gene>
<evidence type="ECO:0000259" key="1">
    <source>
        <dbReference type="Pfam" id="PF13460"/>
    </source>
</evidence>
<dbReference type="Proteomes" id="UP001589766">
    <property type="component" value="Unassembled WGS sequence"/>
</dbReference>
<dbReference type="PANTHER" id="PTHR43162">
    <property type="match status" value="1"/>
</dbReference>
<dbReference type="RefSeq" id="WP_378040185.1">
    <property type="nucleotide sequence ID" value="NZ_JBHLWH010000011.1"/>
</dbReference>
<protein>
    <submittedName>
        <fullName evidence="2">NAD(P)H-binding protein</fullName>
    </submittedName>
</protein>
<reference evidence="2 3" key="1">
    <citation type="submission" date="2024-09" db="EMBL/GenBank/DDBJ databases">
        <authorList>
            <person name="Sun Q."/>
            <person name="Mori K."/>
        </authorList>
    </citation>
    <scope>NUCLEOTIDE SEQUENCE [LARGE SCALE GENOMIC DNA]</scope>
    <source>
        <strain evidence="2 3">CCM 7609</strain>
    </source>
</reference>
<feature type="domain" description="NAD(P)-binding" evidence="1">
    <location>
        <begin position="7"/>
        <end position="136"/>
    </location>
</feature>
<proteinExistence type="predicted"/>
<dbReference type="InterPro" id="IPR016040">
    <property type="entry name" value="NAD(P)-bd_dom"/>
</dbReference>
<dbReference type="Gene3D" id="3.90.25.10">
    <property type="entry name" value="UDP-galactose 4-epimerase, domain 1"/>
    <property type="match status" value="1"/>
</dbReference>
<dbReference type="EMBL" id="JBHLWH010000011">
    <property type="protein sequence ID" value="MFC0247531.1"/>
    <property type="molecule type" value="Genomic_DNA"/>
</dbReference>
<evidence type="ECO:0000313" key="2">
    <source>
        <dbReference type="EMBL" id="MFC0247531.1"/>
    </source>
</evidence>
<evidence type="ECO:0000313" key="3">
    <source>
        <dbReference type="Proteomes" id="UP001589766"/>
    </source>
</evidence>
<comment type="caution">
    <text evidence="2">The sequence shown here is derived from an EMBL/GenBank/DDBJ whole genome shotgun (WGS) entry which is preliminary data.</text>
</comment>
<dbReference type="SUPFAM" id="SSF51735">
    <property type="entry name" value="NAD(P)-binding Rossmann-fold domains"/>
    <property type="match status" value="1"/>
</dbReference>
<sequence>MTVLLLGSTGRVGPHVARSLVSRSADVRVLSRDPDRASSVLPVEVEVKHGSSADVALHLEGVTAVLLLSEHGPDMQGVQKQVIDRLEGTGVRIVKISGSTAIIRPDGPDAGRQHWAVEQALARGVNPWIVLRPNAFMQTLVAGTAGTVAAGGFVANPIGTAGISLIDAVDISEAAAVALLSNGEHDGKTYVLTGPRCYSYADVAAGIAAATGRDIDVKAVPAQSIGEALKSKGASDWEADHLVGMLALFAEGVSEDTTDDVELLTGHTPRHLRDYLSDHPDLWRTTT</sequence>
<dbReference type="PANTHER" id="PTHR43162:SF1">
    <property type="entry name" value="PRESTALK A DIFFERENTIATION PROTEIN A"/>
    <property type="match status" value="1"/>
</dbReference>
<dbReference type="InterPro" id="IPR036291">
    <property type="entry name" value="NAD(P)-bd_dom_sf"/>
</dbReference>
<keyword evidence="3" id="KW-1185">Reference proteome</keyword>
<organism evidence="2 3">
    <name type="scientific">Citricoccus parietis</name>
    <dbReference type="NCBI Taxonomy" id="592307"/>
    <lineage>
        <taxon>Bacteria</taxon>
        <taxon>Bacillati</taxon>
        <taxon>Actinomycetota</taxon>
        <taxon>Actinomycetes</taxon>
        <taxon>Micrococcales</taxon>
        <taxon>Micrococcaceae</taxon>
        <taxon>Citricoccus</taxon>
    </lineage>
</organism>
<dbReference type="Pfam" id="PF13460">
    <property type="entry name" value="NAD_binding_10"/>
    <property type="match status" value="1"/>
</dbReference>